<name>A0A9P6EYL1_9FUNG</name>
<feature type="compositionally biased region" description="Basic and acidic residues" evidence="7">
    <location>
        <begin position="174"/>
        <end position="200"/>
    </location>
</feature>
<feature type="compositionally biased region" description="Acidic residues" evidence="7">
    <location>
        <begin position="95"/>
        <end position="107"/>
    </location>
</feature>
<dbReference type="GO" id="GO:0005654">
    <property type="term" value="C:nucleoplasm"/>
    <property type="evidence" value="ECO:0007669"/>
    <property type="project" value="UniProtKB-ARBA"/>
</dbReference>
<protein>
    <submittedName>
        <fullName evidence="8">Uncharacterized protein</fullName>
    </submittedName>
</protein>
<feature type="compositionally biased region" description="Polar residues" evidence="7">
    <location>
        <begin position="647"/>
        <end position="658"/>
    </location>
</feature>
<evidence type="ECO:0000256" key="3">
    <source>
        <dbReference type="ARBA" id="ARBA00023015"/>
    </source>
</evidence>
<evidence type="ECO:0000256" key="5">
    <source>
        <dbReference type="ARBA" id="ARBA00023242"/>
    </source>
</evidence>
<evidence type="ECO:0000313" key="9">
    <source>
        <dbReference type="Proteomes" id="UP000723463"/>
    </source>
</evidence>
<evidence type="ECO:0000256" key="1">
    <source>
        <dbReference type="ARBA" id="ARBA00004123"/>
    </source>
</evidence>
<dbReference type="SMART" id="SM01401">
    <property type="entry name" value="Sds3"/>
    <property type="match status" value="1"/>
</dbReference>
<evidence type="ECO:0000256" key="6">
    <source>
        <dbReference type="SAM" id="Coils"/>
    </source>
</evidence>
<dbReference type="EMBL" id="JAAAXW010000316">
    <property type="protein sequence ID" value="KAF9538322.1"/>
    <property type="molecule type" value="Genomic_DNA"/>
</dbReference>
<feature type="compositionally biased region" description="Basic and acidic residues" evidence="7">
    <location>
        <begin position="140"/>
        <end position="149"/>
    </location>
</feature>
<organism evidence="8 9">
    <name type="scientific">Mortierella hygrophila</name>
    <dbReference type="NCBI Taxonomy" id="979708"/>
    <lineage>
        <taxon>Eukaryota</taxon>
        <taxon>Fungi</taxon>
        <taxon>Fungi incertae sedis</taxon>
        <taxon>Mucoromycota</taxon>
        <taxon>Mortierellomycotina</taxon>
        <taxon>Mortierellomycetes</taxon>
        <taxon>Mortierellales</taxon>
        <taxon>Mortierellaceae</taxon>
        <taxon>Mortierella</taxon>
    </lineage>
</organism>
<feature type="region of interest" description="Disordered" evidence="7">
    <location>
        <begin position="624"/>
        <end position="663"/>
    </location>
</feature>
<evidence type="ECO:0000256" key="4">
    <source>
        <dbReference type="ARBA" id="ARBA00023163"/>
    </source>
</evidence>
<evidence type="ECO:0000256" key="2">
    <source>
        <dbReference type="ARBA" id="ARBA00022491"/>
    </source>
</evidence>
<dbReference type="Pfam" id="PF08598">
    <property type="entry name" value="Sds3"/>
    <property type="match status" value="1"/>
</dbReference>
<keyword evidence="3" id="KW-0805">Transcription regulation</keyword>
<dbReference type="AlphaFoldDB" id="A0A9P6EYL1"/>
<dbReference type="InterPro" id="IPR013907">
    <property type="entry name" value="Sds3"/>
</dbReference>
<comment type="caution">
    <text evidence="8">The sequence shown here is derived from an EMBL/GenBank/DDBJ whole genome shotgun (WGS) entry which is preliminary data.</text>
</comment>
<feature type="compositionally biased region" description="Basic and acidic residues" evidence="7">
    <location>
        <begin position="794"/>
        <end position="806"/>
    </location>
</feature>
<evidence type="ECO:0000256" key="7">
    <source>
        <dbReference type="SAM" id="MobiDB-lite"/>
    </source>
</evidence>
<feature type="coiled-coil region" evidence="6">
    <location>
        <begin position="483"/>
        <end position="510"/>
    </location>
</feature>
<proteinExistence type="predicted"/>
<keyword evidence="2" id="KW-0678">Repressor</keyword>
<keyword evidence="9" id="KW-1185">Reference proteome</keyword>
<feature type="region of interest" description="Disordered" evidence="7">
    <location>
        <begin position="931"/>
        <end position="1119"/>
    </location>
</feature>
<feature type="compositionally biased region" description="Basic and acidic residues" evidence="7">
    <location>
        <begin position="210"/>
        <end position="226"/>
    </location>
</feature>
<feature type="compositionally biased region" description="Acidic residues" evidence="7">
    <location>
        <begin position="227"/>
        <end position="246"/>
    </location>
</feature>
<gene>
    <name evidence="8" type="ORF">EC957_006921</name>
</gene>
<feature type="compositionally biased region" description="Polar residues" evidence="7">
    <location>
        <begin position="109"/>
        <end position="118"/>
    </location>
</feature>
<dbReference type="GO" id="GO:0010468">
    <property type="term" value="P:regulation of gene expression"/>
    <property type="evidence" value="ECO:0007669"/>
    <property type="project" value="UniProtKB-ARBA"/>
</dbReference>
<reference evidence="8" key="1">
    <citation type="journal article" date="2020" name="Fungal Divers.">
        <title>Resolving the Mortierellaceae phylogeny through synthesis of multi-gene phylogenetics and phylogenomics.</title>
        <authorList>
            <person name="Vandepol N."/>
            <person name="Liber J."/>
            <person name="Desiro A."/>
            <person name="Na H."/>
            <person name="Kennedy M."/>
            <person name="Barry K."/>
            <person name="Grigoriev I.V."/>
            <person name="Miller A.N."/>
            <person name="O'Donnell K."/>
            <person name="Stajich J.E."/>
            <person name="Bonito G."/>
        </authorList>
    </citation>
    <scope>NUCLEOTIDE SEQUENCE</scope>
    <source>
        <strain evidence="8">NRRL 2591</strain>
    </source>
</reference>
<feature type="region of interest" description="Disordered" evidence="7">
    <location>
        <begin position="680"/>
        <end position="915"/>
    </location>
</feature>
<evidence type="ECO:0000313" key="8">
    <source>
        <dbReference type="EMBL" id="KAF9538322.1"/>
    </source>
</evidence>
<keyword evidence="6" id="KW-0175">Coiled coil</keyword>
<keyword evidence="5" id="KW-0539">Nucleus</keyword>
<keyword evidence="4" id="KW-0804">Transcription</keyword>
<feature type="compositionally biased region" description="Basic and acidic residues" evidence="7">
    <location>
        <begin position="247"/>
        <end position="266"/>
    </location>
</feature>
<dbReference type="Proteomes" id="UP000723463">
    <property type="component" value="Unassembled WGS sequence"/>
</dbReference>
<sequence>MAIVPLLRRGSTRTRFGATNSSQSTSASTPNQATSGPGTAKPRDATVPTSNTIPKPHVPGRPGRPRKVGSTSAQAQDEQDRPKRSRGRPPKLRDETEEVESPSDVDEPQSPSESTEAINESMEVDMEVDQPESGSTNHTQGERPDRKESTLIAVELDESSSTGGGRVMSQSRDSSQDRGRSKSRGDSDSRSRSRNSDGHSRTMSGSRSESPTRKQGRTESSHVSEERDGDDGSSASDGDDADADSDDDRRGTGASKEKRSRTERVPTKRRLRSSKRIPNVVAHLTADADGLDMDDLLSDFTEEQQQLKANTSAAVALTRLFRQGIQDSESLHPDMVDAQDYELIRHTFGEIEDLSLNLTGTMSTPDESNSEDDELTRDLKRDHRTAKRTLYEVSAEYKVAKNSMRIQMTAALDVEETQIRAGTHPGLLAELRAIEDRRNARIDIARAQKGYAERMWEQNYQAVRKAAFDQYKAGLIDTRRVMIDLVQSRMDRIKREKEESNRVAEKTNIKTKALAEALFYRNTVIANHANPANDSCGESCSSYDSYSSSGSECSDCEICIPSKQSRVPRLTAPQGLSRKEVAADLAFLFPEESLSRPTASRDTFSPMGQVVSQQQHMIDQMNEERRKRRRVMDREMQNKTAYKKHAGQSTDIRMTSGSPARDMDIDQEADDMFDQQLARSRHGKGYISRADSPTQVQGRRYRSIPDAPPTRPTKDHQPRFIPGFGPDGLEQAPPKDDPSSPYSSRYPLTDRYGRPWDAGRPGIPDKLTDPRQLRPPPPLSVGGRESSRPFGSSRHYDTSPKERNGRLTDPVQDARQQLMHPRSRHHDDSYRSRYEHDPAIAYGPHHTQSLRYPSDPAAYHPPDPRAYPYDDPRSIVPPRKRPPMLPPPPQSEASVYPPYVRAPRGRPPKNPRVSSFVDPAAVVSKLSPYAHDPEYNRASFPSSPQEGLAGTRYHNGTRAYPPGGYFPGFRAREPYPIDRSPTVPHAGGRASPQERGVSTTSPLLAGSRSHPLSSLNAVSRPAYPPGSYTGHMSPHHLSPDLRRGGSLYPPPGPMHSSGGYGGPHPPPPPKGRRSPVVIDLSSEPNSPVLEPIQAPSPKPKDAGKGPPQDVGSPRVTAPK</sequence>
<feature type="compositionally biased region" description="Basic and acidic residues" evidence="7">
    <location>
        <begin position="825"/>
        <end position="838"/>
    </location>
</feature>
<feature type="region of interest" description="Disordered" evidence="7">
    <location>
        <begin position="1"/>
        <end position="276"/>
    </location>
</feature>
<comment type="subcellular location">
    <subcellularLocation>
        <location evidence="1">Nucleus</location>
    </subcellularLocation>
</comment>
<feature type="compositionally biased region" description="Low complexity" evidence="7">
    <location>
        <begin position="18"/>
        <end position="35"/>
    </location>
</feature>
<accession>A0A9P6EYL1</accession>